<dbReference type="Proteomes" id="UP000215914">
    <property type="component" value="Unassembled WGS sequence"/>
</dbReference>
<accession>A0A9K3J3A9</accession>
<proteinExistence type="predicted"/>
<comment type="caution">
    <text evidence="1">The sequence shown here is derived from an EMBL/GenBank/DDBJ whole genome shotgun (WGS) entry which is preliminary data.</text>
</comment>
<reference evidence="1" key="1">
    <citation type="journal article" date="2017" name="Nature">
        <title>The sunflower genome provides insights into oil metabolism, flowering and Asterid evolution.</title>
        <authorList>
            <person name="Badouin H."/>
            <person name="Gouzy J."/>
            <person name="Grassa C.J."/>
            <person name="Murat F."/>
            <person name="Staton S.E."/>
            <person name="Cottret L."/>
            <person name="Lelandais-Briere C."/>
            <person name="Owens G.L."/>
            <person name="Carrere S."/>
            <person name="Mayjonade B."/>
            <person name="Legrand L."/>
            <person name="Gill N."/>
            <person name="Kane N.C."/>
            <person name="Bowers J.E."/>
            <person name="Hubner S."/>
            <person name="Bellec A."/>
            <person name="Berard A."/>
            <person name="Berges H."/>
            <person name="Blanchet N."/>
            <person name="Boniface M.C."/>
            <person name="Brunel D."/>
            <person name="Catrice O."/>
            <person name="Chaidir N."/>
            <person name="Claudel C."/>
            <person name="Donnadieu C."/>
            <person name="Faraut T."/>
            <person name="Fievet G."/>
            <person name="Helmstetter N."/>
            <person name="King M."/>
            <person name="Knapp S.J."/>
            <person name="Lai Z."/>
            <person name="Le Paslier M.C."/>
            <person name="Lippi Y."/>
            <person name="Lorenzon L."/>
            <person name="Mandel J.R."/>
            <person name="Marage G."/>
            <person name="Marchand G."/>
            <person name="Marquand E."/>
            <person name="Bret-Mestries E."/>
            <person name="Morien E."/>
            <person name="Nambeesan S."/>
            <person name="Nguyen T."/>
            <person name="Pegot-Espagnet P."/>
            <person name="Pouilly N."/>
            <person name="Raftis F."/>
            <person name="Sallet E."/>
            <person name="Schiex T."/>
            <person name="Thomas J."/>
            <person name="Vandecasteele C."/>
            <person name="Vares D."/>
            <person name="Vear F."/>
            <person name="Vautrin S."/>
            <person name="Crespi M."/>
            <person name="Mangin B."/>
            <person name="Burke J.M."/>
            <person name="Salse J."/>
            <person name="Munos S."/>
            <person name="Vincourt P."/>
            <person name="Rieseberg L.H."/>
            <person name="Langlade N.B."/>
        </authorList>
    </citation>
    <scope>NUCLEOTIDE SEQUENCE</scope>
    <source>
        <tissue evidence="1">Leaves</tissue>
    </source>
</reference>
<dbReference type="AlphaFoldDB" id="A0A9K3J3A9"/>
<evidence type="ECO:0000313" key="2">
    <source>
        <dbReference type="Proteomes" id="UP000215914"/>
    </source>
</evidence>
<organism evidence="1 2">
    <name type="scientific">Helianthus annuus</name>
    <name type="common">Common sunflower</name>
    <dbReference type="NCBI Taxonomy" id="4232"/>
    <lineage>
        <taxon>Eukaryota</taxon>
        <taxon>Viridiplantae</taxon>
        <taxon>Streptophyta</taxon>
        <taxon>Embryophyta</taxon>
        <taxon>Tracheophyta</taxon>
        <taxon>Spermatophyta</taxon>
        <taxon>Magnoliopsida</taxon>
        <taxon>eudicotyledons</taxon>
        <taxon>Gunneridae</taxon>
        <taxon>Pentapetalae</taxon>
        <taxon>asterids</taxon>
        <taxon>campanulids</taxon>
        <taxon>Asterales</taxon>
        <taxon>Asteraceae</taxon>
        <taxon>Asteroideae</taxon>
        <taxon>Heliantheae alliance</taxon>
        <taxon>Heliantheae</taxon>
        <taxon>Helianthus</taxon>
    </lineage>
</organism>
<dbReference type="EMBL" id="MNCJ02000320">
    <property type="protein sequence ID" value="KAF5807582.1"/>
    <property type="molecule type" value="Genomic_DNA"/>
</dbReference>
<protein>
    <submittedName>
        <fullName evidence="1">Uncharacterized protein</fullName>
    </submittedName>
</protein>
<keyword evidence="2" id="KW-1185">Reference proteome</keyword>
<sequence>MKKIARGRMKARVICAKILFHEKIILNDWLNMPKNPTCFISSSVRSMAIFGGLLKMIKL</sequence>
<dbReference type="Gramene" id="mRNA:HanXRQr2_Chr05g0235281">
    <property type="protein sequence ID" value="CDS:HanXRQr2_Chr05g0235281.1"/>
    <property type="gene ID" value="HanXRQr2_Chr05g0235281"/>
</dbReference>
<name>A0A9K3J3A9_HELAN</name>
<reference evidence="1" key="2">
    <citation type="submission" date="2020-06" db="EMBL/GenBank/DDBJ databases">
        <title>Helianthus annuus Genome sequencing and assembly Release 2.</title>
        <authorList>
            <person name="Gouzy J."/>
            <person name="Langlade N."/>
            <person name="Munos S."/>
        </authorList>
    </citation>
    <scope>NUCLEOTIDE SEQUENCE</scope>
    <source>
        <tissue evidence="1">Leaves</tissue>
    </source>
</reference>
<evidence type="ECO:0000313" key="1">
    <source>
        <dbReference type="EMBL" id="KAF5807582.1"/>
    </source>
</evidence>
<gene>
    <name evidence="1" type="ORF">HanXRQr2_Chr05g0235281</name>
</gene>